<protein>
    <submittedName>
        <fullName evidence="1">Uncharacterized protein</fullName>
    </submittedName>
</protein>
<gene>
    <name evidence="1" type="ORF">WMO24_07485</name>
</gene>
<reference evidence="1 2" key="1">
    <citation type="submission" date="2024-03" db="EMBL/GenBank/DDBJ databases">
        <title>Human intestinal bacterial collection.</title>
        <authorList>
            <person name="Pauvert C."/>
            <person name="Hitch T.C.A."/>
            <person name="Clavel T."/>
        </authorList>
    </citation>
    <scope>NUCLEOTIDE SEQUENCE [LARGE SCALE GENOMIC DNA]</scope>
    <source>
        <strain evidence="1 2">CLA-JM-H11</strain>
    </source>
</reference>
<evidence type="ECO:0000313" key="2">
    <source>
        <dbReference type="Proteomes" id="UP001477672"/>
    </source>
</evidence>
<name>A0ABV1GEZ8_9FIRM</name>
<dbReference type="EMBL" id="JBBMFA010000084">
    <property type="protein sequence ID" value="MEQ2520268.1"/>
    <property type="molecule type" value="Genomic_DNA"/>
</dbReference>
<proteinExistence type="predicted"/>
<organism evidence="1 2">
    <name type="scientific">Ruthenibacterium intestinale</name>
    <dbReference type="NCBI Taxonomy" id="3133163"/>
    <lineage>
        <taxon>Bacteria</taxon>
        <taxon>Bacillati</taxon>
        <taxon>Bacillota</taxon>
        <taxon>Clostridia</taxon>
        <taxon>Eubacteriales</taxon>
        <taxon>Oscillospiraceae</taxon>
        <taxon>Ruthenibacterium</taxon>
    </lineage>
</organism>
<sequence>MRATIIDDAHDPTFHTHDVRVEFHEERGGKNESKVISEVAEHVSDLVADAERPHRSIGIVCHNVVSFSQDSIFGCTCLVRLPNEFRIPFLNHKREDLFY</sequence>
<dbReference type="Proteomes" id="UP001477672">
    <property type="component" value="Unassembled WGS sequence"/>
</dbReference>
<keyword evidence="2" id="KW-1185">Reference proteome</keyword>
<comment type="caution">
    <text evidence="1">The sequence shown here is derived from an EMBL/GenBank/DDBJ whole genome shotgun (WGS) entry which is preliminary data.</text>
</comment>
<evidence type="ECO:0000313" key="1">
    <source>
        <dbReference type="EMBL" id="MEQ2520268.1"/>
    </source>
</evidence>
<accession>A0ABV1GEZ8</accession>